<keyword evidence="2" id="KW-0732">Signal</keyword>
<dbReference type="PANTHER" id="PTHR42928">
    <property type="entry name" value="TRICARBOXYLATE-BINDING PROTEIN"/>
    <property type="match status" value="1"/>
</dbReference>
<dbReference type="InterPro" id="IPR005064">
    <property type="entry name" value="BUG"/>
</dbReference>
<dbReference type="Pfam" id="PF03401">
    <property type="entry name" value="TctC"/>
    <property type="match status" value="1"/>
</dbReference>
<evidence type="ECO:0000256" key="1">
    <source>
        <dbReference type="ARBA" id="ARBA00006987"/>
    </source>
</evidence>
<feature type="chain" id="PRO_5012375288" evidence="2">
    <location>
        <begin position="22"/>
        <end position="328"/>
    </location>
</feature>
<proteinExistence type="inferred from homology"/>
<reference evidence="4" key="1">
    <citation type="submission" date="2017-06" db="EMBL/GenBank/DDBJ databases">
        <title>Herbaspirillum phytohormonus sp. nov., isolated from the root nodule of Robinia pseudoacacia in lead-zinc mine.</title>
        <authorList>
            <person name="Fan M."/>
            <person name="Lin Y."/>
        </authorList>
    </citation>
    <scope>NUCLEOTIDE SEQUENCE [LARGE SCALE GENOMIC DNA]</scope>
    <source>
        <strain evidence="4">SC-089</strain>
    </source>
</reference>
<dbReference type="CDD" id="cd13578">
    <property type="entry name" value="PBP2_Bug27"/>
    <property type="match status" value="1"/>
</dbReference>
<comment type="caution">
    <text evidence="3">The sequence shown here is derived from an EMBL/GenBank/DDBJ whole genome shotgun (WGS) entry which is preliminary data.</text>
</comment>
<dbReference type="SUPFAM" id="SSF53850">
    <property type="entry name" value="Periplasmic binding protein-like II"/>
    <property type="match status" value="1"/>
</dbReference>
<name>A0A225M0P3_9BURK</name>
<sequence>MKLRAYLIAAASLACMAGAPATSLAKYPDRPITLIVPFTPGGTTDILARAVGDKLGKAWGQTVIIENVPGAGGIIGTEKAAQAKPDGYTLMMGHIGTLGVNPSLYAKKHIEPLKMFEPVAWVARVPNVLVVNPKKLPVHDLAGLIAYAKQHPGKIDFGSGGNGSAAHTATEYLMLKAGINMTHVPYRGTGPAVTDLIAGQNQLMFTGVPAVLGFIQSGQLRALAVSSTKRVAALPKVPTVAESGLPGLAGFQADQWYGIVAPAGTPHDIVAKLNTEINRIISAPEEQHHFEGQGAIPNPTTPEAFKAQIRSEIARWKEVVEKAHMAIN</sequence>
<dbReference type="EMBL" id="NJIH01000019">
    <property type="protein sequence ID" value="OWT53770.1"/>
    <property type="molecule type" value="Genomic_DNA"/>
</dbReference>
<dbReference type="OrthoDB" id="8678477at2"/>
<dbReference type="Gene3D" id="3.40.190.10">
    <property type="entry name" value="Periplasmic binding protein-like II"/>
    <property type="match status" value="1"/>
</dbReference>
<dbReference type="Proteomes" id="UP000214603">
    <property type="component" value="Unassembled WGS sequence"/>
</dbReference>
<accession>A0A225M0P3</accession>
<evidence type="ECO:0000313" key="4">
    <source>
        <dbReference type="Proteomes" id="UP000214603"/>
    </source>
</evidence>
<comment type="similarity">
    <text evidence="1">Belongs to the UPF0065 (bug) family.</text>
</comment>
<evidence type="ECO:0000313" key="3">
    <source>
        <dbReference type="EMBL" id="OWT53770.1"/>
    </source>
</evidence>
<dbReference type="PROSITE" id="PS51257">
    <property type="entry name" value="PROKAR_LIPOPROTEIN"/>
    <property type="match status" value="1"/>
</dbReference>
<keyword evidence="4" id="KW-1185">Reference proteome</keyword>
<dbReference type="AlphaFoldDB" id="A0A225M0P3"/>
<protein>
    <submittedName>
        <fullName evidence="3">ABC transporter substrate-binding protein</fullName>
    </submittedName>
</protein>
<dbReference type="InterPro" id="IPR042100">
    <property type="entry name" value="Bug_dom1"/>
</dbReference>
<dbReference type="PIRSF" id="PIRSF017082">
    <property type="entry name" value="YflP"/>
    <property type="match status" value="1"/>
</dbReference>
<gene>
    <name evidence="3" type="ORF">CEY11_23935</name>
</gene>
<feature type="signal peptide" evidence="2">
    <location>
        <begin position="1"/>
        <end position="21"/>
    </location>
</feature>
<dbReference type="RefSeq" id="WP_088605950.1">
    <property type="nucleotide sequence ID" value="NZ_NJIH01000019.1"/>
</dbReference>
<evidence type="ECO:0000256" key="2">
    <source>
        <dbReference type="SAM" id="SignalP"/>
    </source>
</evidence>
<organism evidence="3 4">
    <name type="scientific">Candidimonas nitroreducens</name>
    <dbReference type="NCBI Taxonomy" id="683354"/>
    <lineage>
        <taxon>Bacteria</taxon>
        <taxon>Pseudomonadati</taxon>
        <taxon>Pseudomonadota</taxon>
        <taxon>Betaproteobacteria</taxon>
        <taxon>Burkholderiales</taxon>
        <taxon>Alcaligenaceae</taxon>
        <taxon>Candidimonas</taxon>
    </lineage>
</organism>
<dbReference type="Gene3D" id="3.40.190.150">
    <property type="entry name" value="Bordetella uptake gene, domain 1"/>
    <property type="match status" value="1"/>
</dbReference>
<dbReference type="PANTHER" id="PTHR42928:SF5">
    <property type="entry name" value="BLR1237 PROTEIN"/>
    <property type="match status" value="1"/>
</dbReference>